<evidence type="ECO:0000313" key="1">
    <source>
        <dbReference type="EMBL" id="SHJ72275.1"/>
    </source>
</evidence>
<name>A0A1M6LM92_9ACTN</name>
<sequence>MFCCGDELKHHAFRRLGFDVLIDDDAELIRKVGPAVGIYYAPTSMSDLEGILSRVLSRDRRWAIKIGQLRDHITAARGIGDRSLGPLMVCSGASGERYKLRVSTRSRTSGMWEHLSDGTLAGWGHLPETIRVGECALLSRYVEGDVFSELPEVGRHGGLISVADALASLHRTTAADNQLPRIALSADERNVVVDAQGQVMFVDPEMVTRGPFLADLVWARAYLCRSLAEWLAFSEQYLVASQRETLGHLDDWDRAEVFAVDRLSSQLEAADLLRGSPSVTADLKTLQFSRVLPGRYQ</sequence>
<proteinExistence type="predicted"/>
<evidence type="ECO:0000313" key="2">
    <source>
        <dbReference type="Proteomes" id="UP000184512"/>
    </source>
</evidence>
<protein>
    <recommendedName>
        <fullName evidence="3">Phosphotransferase enzyme family protein</fullName>
    </recommendedName>
</protein>
<organism evidence="1 2">
    <name type="scientific">Tessaracoccus bendigoensis DSM 12906</name>
    <dbReference type="NCBI Taxonomy" id="1123357"/>
    <lineage>
        <taxon>Bacteria</taxon>
        <taxon>Bacillati</taxon>
        <taxon>Actinomycetota</taxon>
        <taxon>Actinomycetes</taxon>
        <taxon>Propionibacteriales</taxon>
        <taxon>Propionibacteriaceae</taxon>
        <taxon>Tessaracoccus</taxon>
    </lineage>
</organism>
<reference evidence="1 2" key="1">
    <citation type="submission" date="2016-11" db="EMBL/GenBank/DDBJ databases">
        <authorList>
            <person name="Jaros S."/>
            <person name="Januszkiewicz K."/>
            <person name="Wedrychowicz H."/>
        </authorList>
    </citation>
    <scope>NUCLEOTIDE SEQUENCE [LARGE SCALE GENOMIC DNA]</scope>
    <source>
        <strain evidence="1 2">DSM 12906</strain>
    </source>
</reference>
<accession>A0A1M6LM92</accession>
<keyword evidence="2" id="KW-1185">Reference proteome</keyword>
<dbReference type="EMBL" id="FQZG01000073">
    <property type="protein sequence ID" value="SHJ72275.1"/>
    <property type="molecule type" value="Genomic_DNA"/>
</dbReference>
<evidence type="ECO:0008006" key="3">
    <source>
        <dbReference type="Google" id="ProtNLM"/>
    </source>
</evidence>
<dbReference type="Proteomes" id="UP000184512">
    <property type="component" value="Unassembled WGS sequence"/>
</dbReference>
<dbReference type="InterPro" id="IPR011009">
    <property type="entry name" value="Kinase-like_dom_sf"/>
</dbReference>
<gene>
    <name evidence="1" type="ORF">SAMN02745244_03114</name>
</gene>
<dbReference type="AlphaFoldDB" id="A0A1M6LM92"/>
<dbReference type="SUPFAM" id="SSF56112">
    <property type="entry name" value="Protein kinase-like (PK-like)"/>
    <property type="match status" value="1"/>
</dbReference>